<comment type="caution">
    <text evidence="5">The sequence shown here is derived from an EMBL/GenBank/DDBJ whole genome shotgun (WGS) entry which is preliminary data.</text>
</comment>
<dbReference type="EMBL" id="JANIBL010000022">
    <property type="protein sequence ID" value="MCQ8117541.1"/>
    <property type="molecule type" value="Genomic_DNA"/>
</dbReference>
<dbReference type="InterPro" id="IPR002059">
    <property type="entry name" value="CSP_DNA-bd"/>
</dbReference>
<dbReference type="RefSeq" id="WP_256606666.1">
    <property type="nucleotide sequence ID" value="NZ_JANIBL010000022.1"/>
</dbReference>
<protein>
    <submittedName>
        <fullName evidence="5">Cold shock domain-containing protein</fullName>
    </submittedName>
</protein>
<keyword evidence="3" id="KW-0472">Membrane</keyword>
<keyword evidence="1" id="KW-0597">Phosphoprotein</keyword>
<dbReference type="SMART" id="SM00357">
    <property type="entry name" value="CSP"/>
    <property type="match status" value="1"/>
</dbReference>
<dbReference type="PROSITE" id="PS51857">
    <property type="entry name" value="CSD_2"/>
    <property type="match status" value="1"/>
</dbReference>
<accession>A0ABT1TT65</accession>
<evidence type="ECO:0000313" key="5">
    <source>
        <dbReference type="EMBL" id="MCQ8117541.1"/>
    </source>
</evidence>
<dbReference type="Gene3D" id="2.40.50.140">
    <property type="entry name" value="Nucleic acid-binding proteins"/>
    <property type="match status" value="1"/>
</dbReference>
<dbReference type="InterPro" id="IPR052069">
    <property type="entry name" value="Ca-reg_mRNA-binding_domain"/>
</dbReference>
<comment type="subcellular location">
    <subcellularLocation>
        <location evidence="2">Cytoplasm</location>
    </subcellularLocation>
</comment>
<keyword evidence="3" id="KW-0812">Transmembrane</keyword>
<dbReference type="InterPro" id="IPR019844">
    <property type="entry name" value="CSD_CS"/>
</dbReference>
<proteinExistence type="predicted"/>
<evidence type="ECO:0000259" key="4">
    <source>
        <dbReference type="PROSITE" id="PS51857"/>
    </source>
</evidence>
<organism evidence="5 6">
    <name type="scientific">Methylomonas rosea</name>
    <dbReference type="NCBI Taxonomy" id="2952227"/>
    <lineage>
        <taxon>Bacteria</taxon>
        <taxon>Pseudomonadati</taxon>
        <taxon>Pseudomonadota</taxon>
        <taxon>Gammaproteobacteria</taxon>
        <taxon>Methylococcales</taxon>
        <taxon>Methylococcaceae</taxon>
        <taxon>Methylomonas</taxon>
    </lineage>
</organism>
<evidence type="ECO:0000313" key="6">
    <source>
        <dbReference type="Proteomes" id="UP001524570"/>
    </source>
</evidence>
<sequence>MADTTILKGVLKTWKDDRGFGFIQPDNGDKDIFVHISSLKGMARRPVRGDVLFYEVARDTGGKLKAVNARIEGVAYEQKSAKPKIWLWLLAVLLGLVSAAVAAYFL</sequence>
<dbReference type="PANTHER" id="PTHR12962">
    <property type="entry name" value="CALCIUM-REGULATED HEAT STABLE PROTEIN CRHSP-24-RELATED"/>
    <property type="match status" value="1"/>
</dbReference>
<evidence type="ECO:0000256" key="3">
    <source>
        <dbReference type="SAM" id="Phobius"/>
    </source>
</evidence>
<feature type="domain" description="CSD" evidence="4">
    <location>
        <begin position="6"/>
        <end position="71"/>
    </location>
</feature>
<feature type="transmembrane region" description="Helical" evidence="3">
    <location>
        <begin position="85"/>
        <end position="105"/>
    </location>
</feature>
<keyword evidence="3" id="KW-1133">Transmembrane helix</keyword>
<dbReference type="SUPFAM" id="SSF50249">
    <property type="entry name" value="Nucleic acid-binding proteins"/>
    <property type="match status" value="1"/>
</dbReference>
<dbReference type="InterPro" id="IPR011129">
    <property type="entry name" value="CSD"/>
</dbReference>
<dbReference type="PANTHER" id="PTHR12962:SF1">
    <property type="entry name" value="COLD SHOCK DOMAIN-CONTAINING PROTEIN CG9705"/>
    <property type="match status" value="1"/>
</dbReference>
<reference evidence="5 6" key="1">
    <citation type="submission" date="2022-07" db="EMBL/GenBank/DDBJ databases">
        <title>Methylomonas rivi sp. nov., Methylomonas rosea sp. nov., Methylomonas aureus sp. nov. and Methylomonas subterranea sp. nov., four novel methanotrophs isolated from a freshwater creek and the deep terrestrial subsurface.</title>
        <authorList>
            <person name="Abin C."/>
            <person name="Sankaranarayanan K."/>
            <person name="Garner C."/>
            <person name="Sindelar R."/>
            <person name="Kotary K."/>
            <person name="Garner R."/>
            <person name="Barclay S."/>
            <person name="Lawson P."/>
            <person name="Krumholz L."/>
        </authorList>
    </citation>
    <scope>NUCLEOTIDE SEQUENCE [LARGE SCALE GENOMIC DNA]</scope>
    <source>
        <strain evidence="5 6">WSC-7</strain>
    </source>
</reference>
<dbReference type="CDD" id="cd04458">
    <property type="entry name" value="CSP_CDS"/>
    <property type="match status" value="1"/>
</dbReference>
<dbReference type="Proteomes" id="UP001524570">
    <property type="component" value="Unassembled WGS sequence"/>
</dbReference>
<dbReference type="Pfam" id="PF00313">
    <property type="entry name" value="CSD"/>
    <property type="match status" value="1"/>
</dbReference>
<evidence type="ECO:0000256" key="2">
    <source>
        <dbReference type="RuleBase" id="RU000408"/>
    </source>
</evidence>
<dbReference type="PROSITE" id="PS00352">
    <property type="entry name" value="CSD_1"/>
    <property type="match status" value="1"/>
</dbReference>
<dbReference type="InterPro" id="IPR012340">
    <property type="entry name" value="NA-bd_OB-fold"/>
</dbReference>
<gene>
    <name evidence="5" type="ORF">NP589_08890</name>
</gene>
<keyword evidence="6" id="KW-1185">Reference proteome</keyword>
<name>A0ABT1TT65_9GAMM</name>
<evidence type="ECO:0000256" key="1">
    <source>
        <dbReference type="ARBA" id="ARBA00022553"/>
    </source>
</evidence>